<evidence type="ECO:0000256" key="4">
    <source>
        <dbReference type="ARBA" id="ARBA00023040"/>
    </source>
</evidence>
<feature type="transmembrane region" description="Helical" evidence="9">
    <location>
        <begin position="20"/>
        <end position="44"/>
    </location>
</feature>
<dbReference type="InterPro" id="IPR017452">
    <property type="entry name" value="GPCR_Rhodpsn_7TM"/>
</dbReference>
<keyword evidence="8" id="KW-0807">Transducer</keyword>
<keyword evidence="6 11" id="KW-0675">Receptor</keyword>
<protein>
    <submittedName>
        <fullName evidence="11">Putative G-protein coupled receptor 174</fullName>
    </submittedName>
</protein>
<comment type="subcellular location">
    <subcellularLocation>
        <location evidence="1">Membrane</location>
        <topology evidence="1">Multi-pass membrane protein</topology>
    </subcellularLocation>
</comment>
<dbReference type="Proteomes" id="UP000646548">
    <property type="component" value="Unassembled WGS sequence"/>
</dbReference>
<evidence type="ECO:0000313" key="11">
    <source>
        <dbReference type="EMBL" id="KAF6717849.1"/>
    </source>
</evidence>
<dbReference type="EMBL" id="WKFB01000800">
    <property type="protein sequence ID" value="KAF6717849.1"/>
    <property type="molecule type" value="Genomic_DNA"/>
</dbReference>
<dbReference type="Gene3D" id="1.20.1070.10">
    <property type="entry name" value="Rhodopsin 7-helix transmembrane proteins"/>
    <property type="match status" value="1"/>
</dbReference>
<keyword evidence="5 9" id="KW-0472">Membrane</keyword>
<proteinExistence type="predicted"/>
<dbReference type="PANTHER" id="PTHR24232:SF86">
    <property type="entry name" value="G-PROTEIN COUPLED RECEPTOR 174-RELATED"/>
    <property type="match status" value="1"/>
</dbReference>
<sequence>MKENCTNSSLKDYQHDVYAVVYSVILAPGLIFNILALWVFRIYIKETKKGVLFMMNLALSDLLQVLSLPLRIYYYLYGTWPFGTFLCMACFYVKYVNMYAVHLLPDVHQHSPLPADQIPTDVQLIQEEGRSFHLWTWLVTRLTVLPAFSFVEEFQLKFERWKVFLRAFHE</sequence>
<feature type="domain" description="G-protein coupled receptors family 1 profile" evidence="10">
    <location>
        <begin position="32"/>
        <end position="100"/>
    </location>
</feature>
<keyword evidence="7" id="KW-0325">Glycoprotein</keyword>
<dbReference type="PRINTS" id="PR00237">
    <property type="entry name" value="GPCRRHODOPSN"/>
</dbReference>
<keyword evidence="2 9" id="KW-0812">Transmembrane</keyword>
<keyword evidence="3 9" id="KW-1133">Transmembrane helix</keyword>
<dbReference type="SUPFAM" id="SSF81321">
    <property type="entry name" value="Family A G protein-coupled receptor-like"/>
    <property type="match status" value="1"/>
</dbReference>
<evidence type="ECO:0000256" key="5">
    <source>
        <dbReference type="ARBA" id="ARBA00023136"/>
    </source>
</evidence>
<dbReference type="GO" id="GO:0004930">
    <property type="term" value="F:G protein-coupled receptor activity"/>
    <property type="evidence" value="ECO:0007669"/>
    <property type="project" value="UniProtKB-KW"/>
</dbReference>
<evidence type="ECO:0000256" key="2">
    <source>
        <dbReference type="ARBA" id="ARBA00022692"/>
    </source>
</evidence>
<accession>A0A834BYE8</accession>
<evidence type="ECO:0000256" key="1">
    <source>
        <dbReference type="ARBA" id="ARBA00004141"/>
    </source>
</evidence>
<evidence type="ECO:0000256" key="7">
    <source>
        <dbReference type="ARBA" id="ARBA00023180"/>
    </source>
</evidence>
<evidence type="ECO:0000313" key="12">
    <source>
        <dbReference type="Proteomes" id="UP000646548"/>
    </source>
</evidence>
<feature type="transmembrane region" description="Helical" evidence="9">
    <location>
        <begin position="74"/>
        <end position="93"/>
    </location>
</feature>
<keyword evidence="4" id="KW-0297">G-protein coupled receptor</keyword>
<evidence type="ECO:0000256" key="6">
    <source>
        <dbReference type="ARBA" id="ARBA00023170"/>
    </source>
</evidence>
<gene>
    <name evidence="11" type="ORF">FQA47_025332</name>
</gene>
<name>A0A834BYE8_ORYME</name>
<dbReference type="GO" id="GO:0035025">
    <property type="term" value="P:positive regulation of Rho protein signal transduction"/>
    <property type="evidence" value="ECO:0007669"/>
    <property type="project" value="TreeGrafter"/>
</dbReference>
<evidence type="ECO:0000256" key="3">
    <source>
        <dbReference type="ARBA" id="ARBA00022989"/>
    </source>
</evidence>
<organism evidence="11 12">
    <name type="scientific">Oryzias melastigma</name>
    <name type="common">Marine medaka</name>
    <dbReference type="NCBI Taxonomy" id="30732"/>
    <lineage>
        <taxon>Eukaryota</taxon>
        <taxon>Metazoa</taxon>
        <taxon>Chordata</taxon>
        <taxon>Craniata</taxon>
        <taxon>Vertebrata</taxon>
        <taxon>Euteleostomi</taxon>
        <taxon>Actinopterygii</taxon>
        <taxon>Neopterygii</taxon>
        <taxon>Teleostei</taxon>
        <taxon>Neoteleostei</taxon>
        <taxon>Acanthomorphata</taxon>
        <taxon>Ovalentaria</taxon>
        <taxon>Atherinomorphae</taxon>
        <taxon>Beloniformes</taxon>
        <taxon>Adrianichthyidae</taxon>
        <taxon>Oryziinae</taxon>
        <taxon>Oryzias</taxon>
    </lineage>
</organism>
<dbReference type="PROSITE" id="PS50262">
    <property type="entry name" value="G_PROTEIN_RECEP_F1_2"/>
    <property type="match status" value="1"/>
</dbReference>
<dbReference type="InterPro" id="IPR000276">
    <property type="entry name" value="GPCR_Rhodpsn"/>
</dbReference>
<comment type="caution">
    <text evidence="11">The sequence shown here is derived from an EMBL/GenBank/DDBJ whole genome shotgun (WGS) entry which is preliminary data.</text>
</comment>
<reference evidence="11" key="1">
    <citation type="journal article" name="BMC Genomics">
        <title>Long-read sequencing and de novo genome assembly of marine medaka (Oryzias melastigma).</title>
        <authorList>
            <person name="Liang P."/>
            <person name="Saqib H.S.A."/>
            <person name="Ni X."/>
            <person name="Shen Y."/>
        </authorList>
    </citation>
    <scope>NUCLEOTIDE SEQUENCE</scope>
    <source>
        <strain evidence="11">Bigg-433</strain>
    </source>
</reference>
<dbReference type="AlphaFoldDB" id="A0A834BYE8"/>
<evidence type="ECO:0000256" key="8">
    <source>
        <dbReference type="ARBA" id="ARBA00023224"/>
    </source>
</evidence>
<evidence type="ECO:0000256" key="9">
    <source>
        <dbReference type="SAM" id="Phobius"/>
    </source>
</evidence>
<dbReference type="GO" id="GO:0007200">
    <property type="term" value="P:phospholipase C-activating G protein-coupled receptor signaling pathway"/>
    <property type="evidence" value="ECO:0007669"/>
    <property type="project" value="TreeGrafter"/>
</dbReference>
<dbReference type="PANTHER" id="PTHR24232">
    <property type="entry name" value="G-PROTEIN COUPLED RECEPTOR"/>
    <property type="match status" value="1"/>
</dbReference>
<evidence type="ECO:0000259" key="10">
    <source>
        <dbReference type="PROSITE" id="PS50262"/>
    </source>
</evidence>
<dbReference type="GO" id="GO:0005886">
    <property type="term" value="C:plasma membrane"/>
    <property type="evidence" value="ECO:0007669"/>
    <property type="project" value="TreeGrafter"/>
</dbReference>
<dbReference type="Pfam" id="PF00001">
    <property type="entry name" value="7tm_1"/>
    <property type="match status" value="1"/>
</dbReference>